<dbReference type="AlphaFoldDB" id="A0A6A4IBR9"/>
<proteinExistence type="predicted"/>
<dbReference type="Proteomes" id="UP000799118">
    <property type="component" value="Unassembled WGS sequence"/>
</dbReference>
<evidence type="ECO:0000313" key="2">
    <source>
        <dbReference type="EMBL" id="KAE9406728.1"/>
    </source>
</evidence>
<keyword evidence="1" id="KW-0812">Transmembrane</keyword>
<dbReference type="OrthoDB" id="3353364at2759"/>
<organism evidence="2 3">
    <name type="scientific">Gymnopus androsaceus JB14</name>
    <dbReference type="NCBI Taxonomy" id="1447944"/>
    <lineage>
        <taxon>Eukaryota</taxon>
        <taxon>Fungi</taxon>
        <taxon>Dikarya</taxon>
        <taxon>Basidiomycota</taxon>
        <taxon>Agaricomycotina</taxon>
        <taxon>Agaricomycetes</taxon>
        <taxon>Agaricomycetidae</taxon>
        <taxon>Agaricales</taxon>
        <taxon>Marasmiineae</taxon>
        <taxon>Omphalotaceae</taxon>
        <taxon>Gymnopus</taxon>
    </lineage>
</organism>
<protein>
    <submittedName>
        <fullName evidence="2">Uncharacterized protein</fullName>
    </submittedName>
</protein>
<keyword evidence="1" id="KW-0472">Membrane</keyword>
<reference evidence="2" key="1">
    <citation type="journal article" date="2019" name="Environ. Microbiol.">
        <title>Fungal ecological strategies reflected in gene transcription - a case study of two litter decomposers.</title>
        <authorList>
            <person name="Barbi F."/>
            <person name="Kohler A."/>
            <person name="Barry K."/>
            <person name="Baskaran P."/>
            <person name="Daum C."/>
            <person name="Fauchery L."/>
            <person name="Ihrmark K."/>
            <person name="Kuo A."/>
            <person name="LaButti K."/>
            <person name="Lipzen A."/>
            <person name="Morin E."/>
            <person name="Grigoriev I.V."/>
            <person name="Henrissat B."/>
            <person name="Lindahl B."/>
            <person name="Martin F."/>
        </authorList>
    </citation>
    <scope>NUCLEOTIDE SEQUENCE</scope>
    <source>
        <strain evidence="2">JB14</strain>
    </source>
</reference>
<dbReference type="EMBL" id="ML769400">
    <property type="protein sequence ID" value="KAE9406728.1"/>
    <property type="molecule type" value="Genomic_DNA"/>
</dbReference>
<feature type="transmembrane region" description="Helical" evidence="1">
    <location>
        <begin position="12"/>
        <end position="34"/>
    </location>
</feature>
<sequence length="132" mass="14188">MWTTLGSGCMLKALLIGMLLIETGYLLFVSIAGTHQTDPVFGTLGPCTASDEPGQHIVMGFWLAPVVFDCIVASLTIHMVSGSGMTIALCSLYSDIGVYVAKDWAKSRIVNIFVREGLLYFVVGLEYPFCGG</sequence>
<keyword evidence="3" id="KW-1185">Reference proteome</keyword>
<evidence type="ECO:0000313" key="3">
    <source>
        <dbReference type="Proteomes" id="UP000799118"/>
    </source>
</evidence>
<accession>A0A6A4IBR9</accession>
<name>A0A6A4IBR9_9AGAR</name>
<feature type="transmembrane region" description="Helical" evidence="1">
    <location>
        <begin position="54"/>
        <end position="77"/>
    </location>
</feature>
<gene>
    <name evidence="2" type="ORF">BT96DRAFT_205541</name>
</gene>
<keyword evidence="1" id="KW-1133">Transmembrane helix</keyword>
<evidence type="ECO:0000256" key="1">
    <source>
        <dbReference type="SAM" id="Phobius"/>
    </source>
</evidence>